<keyword evidence="1" id="KW-0812">Transmembrane</keyword>
<feature type="transmembrane region" description="Helical" evidence="1">
    <location>
        <begin position="70"/>
        <end position="89"/>
    </location>
</feature>
<dbReference type="EMBL" id="JAUIZM010000001">
    <property type="protein sequence ID" value="KAK1404016.1"/>
    <property type="molecule type" value="Genomic_DNA"/>
</dbReference>
<name>A0AAD8JHZ8_9APIA</name>
<sequence length="114" mass="13412">MESFKSSSPKSEDEPLLDHLFETFLGSINSVIGYGDLVRSRRAVLMNWKVQKEMELGAAMEKLEECQESLYRILVYFLICYYLAYYGVIGDYAYNKSHNNLWWRVFLNVGKMPY</sequence>
<reference evidence="2" key="2">
    <citation type="submission" date="2023-05" db="EMBL/GenBank/DDBJ databases">
        <authorList>
            <person name="Schelkunov M.I."/>
        </authorList>
    </citation>
    <scope>NUCLEOTIDE SEQUENCE</scope>
    <source>
        <strain evidence="2">Hsosn_3</strain>
        <tissue evidence="2">Leaf</tissue>
    </source>
</reference>
<reference evidence="2" key="1">
    <citation type="submission" date="2023-02" db="EMBL/GenBank/DDBJ databases">
        <title>Genome of toxic invasive species Heracleum sosnowskyi carries increased number of genes despite the absence of recent whole-genome duplications.</title>
        <authorList>
            <person name="Schelkunov M."/>
            <person name="Shtratnikova V."/>
            <person name="Makarenko M."/>
            <person name="Klepikova A."/>
            <person name="Omelchenko D."/>
            <person name="Novikova G."/>
            <person name="Obukhova E."/>
            <person name="Bogdanov V."/>
            <person name="Penin A."/>
            <person name="Logacheva M."/>
        </authorList>
    </citation>
    <scope>NUCLEOTIDE SEQUENCE</scope>
    <source>
        <strain evidence="2">Hsosn_3</strain>
        <tissue evidence="2">Leaf</tissue>
    </source>
</reference>
<proteinExistence type="predicted"/>
<evidence type="ECO:0000313" key="3">
    <source>
        <dbReference type="Proteomes" id="UP001237642"/>
    </source>
</evidence>
<comment type="caution">
    <text evidence="2">The sequence shown here is derived from an EMBL/GenBank/DDBJ whole genome shotgun (WGS) entry which is preliminary data.</text>
</comment>
<evidence type="ECO:0000256" key="1">
    <source>
        <dbReference type="SAM" id="Phobius"/>
    </source>
</evidence>
<keyword evidence="3" id="KW-1185">Reference proteome</keyword>
<gene>
    <name evidence="2" type="ORF">POM88_003621</name>
</gene>
<dbReference type="Proteomes" id="UP001237642">
    <property type="component" value="Unassembled WGS sequence"/>
</dbReference>
<keyword evidence="1" id="KW-0472">Membrane</keyword>
<keyword evidence="1" id="KW-1133">Transmembrane helix</keyword>
<evidence type="ECO:0000313" key="2">
    <source>
        <dbReference type="EMBL" id="KAK1404016.1"/>
    </source>
</evidence>
<dbReference type="AlphaFoldDB" id="A0AAD8JHZ8"/>
<organism evidence="2 3">
    <name type="scientific">Heracleum sosnowskyi</name>
    <dbReference type="NCBI Taxonomy" id="360622"/>
    <lineage>
        <taxon>Eukaryota</taxon>
        <taxon>Viridiplantae</taxon>
        <taxon>Streptophyta</taxon>
        <taxon>Embryophyta</taxon>
        <taxon>Tracheophyta</taxon>
        <taxon>Spermatophyta</taxon>
        <taxon>Magnoliopsida</taxon>
        <taxon>eudicotyledons</taxon>
        <taxon>Gunneridae</taxon>
        <taxon>Pentapetalae</taxon>
        <taxon>asterids</taxon>
        <taxon>campanulids</taxon>
        <taxon>Apiales</taxon>
        <taxon>Apiaceae</taxon>
        <taxon>Apioideae</taxon>
        <taxon>apioid superclade</taxon>
        <taxon>Tordylieae</taxon>
        <taxon>Tordyliinae</taxon>
        <taxon>Heracleum</taxon>
    </lineage>
</organism>
<protein>
    <submittedName>
        <fullName evidence="2">Uncharacterized protein</fullName>
    </submittedName>
</protein>
<accession>A0AAD8JHZ8</accession>